<sequence>MNMIGSKSRIRSMWGGPHERAPPVEGDFSEVEKSRLSRDLKPGTSKKNGHARNRWFNRN</sequence>
<evidence type="ECO:0000313" key="2">
    <source>
        <dbReference type="EnsemblPlants" id="MELO3C010226.2.1"/>
    </source>
</evidence>
<accession>A0A9I9CY95</accession>
<feature type="compositionally biased region" description="Basic residues" evidence="1">
    <location>
        <begin position="47"/>
        <end position="59"/>
    </location>
</feature>
<evidence type="ECO:0000256" key="1">
    <source>
        <dbReference type="SAM" id="MobiDB-lite"/>
    </source>
</evidence>
<organism evidence="2">
    <name type="scientific">Cucumis melo</name>
    <name type="common">Muskmelon</name>
    <dbReference type="NCBI Taxonomy" id="3656"/>
    <lineage>
        <taxon>Eukaryota</taxon>
        <taxon>Viridiplantae</taxon>
        <taxon>Streptophyta</taxon>
        <taxon>Embryophyta</taxon>
        <taxon>Tracheophyta</taxon>
        <taxon>Spermatophyta</taxon>
        <taxon>Magnoliopsida</taxon>
        <taxon>eudicotyledons</taxon>
        <taxon>Gunneridae</taxon>
        <taxon>Pentapetalae</taxon>
        <taxon>rosids</taxon>
        <taxon>fabids</taxon>
        <taxon>Cucurbitales</taxon>
        <taxon>Cucurbitaceae</taxon>
        <taxon>Benincaseae</taxon>
        <taxon>Cucumis</taxon>
    </lineage>
</organism>
<name>A0A9I9CY95_CUCME</name>
<dbReference type="EnsemblPlants" id="MELO3C010226.2.1">
    <property type="protein sequence ID" value="MELO3C010226.2.1"/>
    <property type="gene ID" value="MELO3C010226.2"/>
</dbReference>
<feature type="region of interest" description="Disordered" evidence="1">
    <location>
        <begin position="1"/>
        <end position="59"/>
    </location>
</feature>
<dbReference type="AlphaFoldDB" id="A0A9I9CY95"/>
<proteinExistence type="predicted"/>
<dbReference type="Gramene" id="MELO3C010226.2.1">
    <property type="protein sequence ID" value="MELO3C010226.2.1"/>
    <property type="gene ID" value="MELO3C010226.2"/>
</dbReference>
<protein>
    <submittedName>
        <fullName evidence="2">Uncharacterized protein</fullName>
    </submittedName>
</protein>
<reference evidence="2" key="1">
    <citation type="submission" date="2023-03" db="UniProtKB">
        <authorList>
            <consortium name="EnsemblPlants"/>
        </authorList>
    </citation>
    <scope>IDENTIFICATION</scope>
</reference>
<feature type="compositionally biased region" description="Basic and acidic residues" evidence="1">
    <location>
        <begin position="30"/>
        <end position="41"/>
    </location>
</feature>